<dbReference type="EMBL" id="JAEUBF010000556">
    <property type="protein sequence ID" value="KAH3677009.1"/>
    <property type="molecule type" value="Genomic_DNA"/>
</dbReference>
<proteinExistence type="inferred from homology"/>
<dbReference type="GO" id="GO:0005634">
    <property type="term" value="C:nucleus"/>
    <property type="evidence" value="ECO:0007669"/>
    <property type="project" value="TreeGrafter"/>
</dbReference>
<dbReference type="OrthoDB" id="428895at2759"/>
<reference evidence="2" key="1">
    <citation type="journal article" date="2021" name="Open Biol.">
        <title>Shared evolutionary footprints suggest mitochondrial oxidative damage underlies multiple complex I losses in fungi.</title>
        <authorList>
            <person name="Schikora-Tamarit M.A."/>
            <person name="Marcet-Houben M."/>
            <person name="Nosek J."/>
            <person name="Gabaldon T."/>
        </authorList>
    </citation>
    <scope>NUCLEOTIDE SEQUENCE</scope>
    <source>
        <strain evidence="2">CBS6341</strain>
    </source>
</reference>
<dbReference type="Gene3D" id="1.20.58.1070">
    <property type="match status" value="1"/>
</dbReference>
<dbReference type="AlphaFoldDB" id="A0A9P8PTG4"/>
<sequence length="253" mass="29312">MPNNKRLKLSKGQYQKKDKLHGAEAQLDPIFGQYRALPIPLEKLQSITPDTIPEDGETYLAMVRKQAESGSSVMFIKSNIDYGDSKEVEDTGFKQNSTKNSISEEEKKFYNDIITEFKSQRNLILEVEELQVPSDFIYPTNFTEWRKYIMDNDPILPIITNFDHELTIRLVIYCTKWLTNKTPDQVSKWIYALLIKLNDLLEISDQATLRDLALKAKKLHDKDSEKTGISQITIRFVLIIISRFFGQKDLDLV</sequence>
<dbReference type="GO" id="GO:0000387">
    <property type="term" value="P:spliceosomal snRNP assembly"/>
    <property type="evidence" value="ECO:0007669"/>
    <property type="project" value="InterPro"/>
</dbReference>
<evidence type="ECO:0000313" key="2">
    <source>
        <dbReference type="EMBL" id="KAH3677009.1"/>
    </source>
</evidence>
<comment type="similarity">
    <text evidence="1">Belongs to the gemin-2 family.</text>
</comment>
<dbReference type="Pfam" id="PF04938">
    <property type="entry name" value="SIP1"/>
    <property type="match status" value="1"/>
</dbReference>
<dbReference type="GO" id="GO:0032797">
    <property type="term" value="C:SMN complex"/>
    <property type="evidence" value="ECO:0007669"/>
    <property type="project" value="TreeGrafter"/>
</dbReference>
<gene>
    <name evidence="2" type="ORF">WICMUC_001915</name>
</gene>
<organism evidence="2 3">
    <name type="scientific">Wickerhamomyces mucosus</name>
    <dbReference type="NCBI Taxonomy" id="1378264"/>
    <lineage>
        <taxon>Eukaryota</taxon>
        <taxon>Fungi</taxon>
        <taxon>Dikarya</taxon>
        <taxon>Ascomycota</taxon>
        <taxon>Saccharomycotina</taxon>
        <taxon>Saccharomycetes</taxon>
        <taxon>Phaffomycetales</taxon>
        <taxon>Wickerhamomycetaceae</taxon>
        <taxon>Wickerhamomyces</taxon>
    </lineage>
</organism>
<accession>A0A9P8PTG4</accession>
<dbReference type="PANTHER" id="PTHR12794:SF0">
    <property type="entry name" value="GEM-ASSOCIATED PROTEIN 2"/>
    <property type="match status" value="1"/>
</dbReference>
<evidence type="ECO:0000256" key="1">
    <source>
        <dbReference type="ARBA" id="ARBA00025758"/>
    </source>
</evidence>
<evidence type="ECO:0008006" key="4">
    <source>
        <dbReference type="Google" id="ProtNLM"/>
    </source>
</evidence>
<reference evidence="2" key="2">
    <citation type="submission" date="2021-01" db="EMBL/GenBank/DDBJ databases">
        <authorList>
            <person name="Schikora-Tamarit M.A."/>
        </authorList>
    </citation>
    <scope>NUCLEOTIDE SEQUENCE</scope>
    <source>
        <strain evidence="2">CBS6341</strain>
    </source>
</reference>
<name>A0A9P8PTG4_9ASCO</name>
<protein>
    <recommendedName>
        <fullName evidence="4">Survival motor neuron interacting protein 1</fullName>
    </recommendedName>
</protein>
<dbReference type="PANTHER" id="PTHR12794">
    <property type="entry name" value="GEMIN2"/>
    <property type="match status" value="1"/>
</dbReference>
<evidence type="ECO:0000313" key="3">
    <source>
        <dbReference type="Proteomes" id="UP000769528"/>
    </source>
</evidence>
<dbReference type="Proteomes" id="UP000769528">
    <property type="component" value="Unassembled WGS sequence"/>
</dbReference>
<comment type="caution">
    <text evidence="2">The sequence shown here is derived from an EMBL/GenBank/DDBJ whole genome shotgun (WGS) entry which is preliminary data.</text>
</comment>
<keyword evidence="3" id="KW-1185">Reference proteome</keyword>
<dbReference type="InterPro" id="IPR035426">
    <property type="entry name" value="Gemin2/Brr1"/>
</dbReference>